<organism evidence="1">
    <name type="scientific">Faunusvirus sp</name>
    <dbReference type="NCBI Taxonomy" id="2487766"/>
    <lineage>
        <taxon>Viruses</taxon>
        <taxon>Varidnaviria</taxon>
        <taxon>Bamfordvirae</taxon>
        <taxon>Nucleocytoviricota</taxon>
        <taxon>Megaviricetes</taxon>
        <taxon>Imitervirales</taxon>
        <taxon>Mimiviridae</taxon>
    </lineage>
</organism>
<sequence>MMSVEAKRDEFVKLVREYEEQDCIEYIAKHDGFYNAVLDYDYGDVCKSDMLQMVCMRGLNRVAIALINKKCDLIYQDMDGWSAIMCASYKGLHDVVKLLIDNITDHTTRISFTGLSEIMHVCISNDVDNTLKMIDCGYDIYYKSNINNTCYQSLFTVAIYHEVEKIVYRLLDTDICFADEFNILYHNPTREKTEIYNNIMKYCQNIRNTYKQRIIATINDASSGNTLHYAFRNIYAIELVDIICDFIILKT</sequence>
<gene>
    <name evidence="1" type="ORF">Faunusvirus25_3</name>
</gene>
<protein>
    <submittedName>
        <fullName evidence="1">Uncharacterized protein</fullName>
    </submittedName>
</protein>
<dbReference type="Pfam" id="PF12796">
    <property type="entry name" value="Ank_2"/>
    <property type="match status" value="1"/>
</dbReference>
<accession>A0A3G4ZXF7</accession>
<dbReference type="Gene3D" id="1.25.40.20">
    <property type="entry name" value="Ankyrin repeat-containing domain"/>
    <property type="match status" value="1"/>
</dbReference>
<dbReference type="SUPFAM" id="SSF48403">
    <property type="entry name" value="Ankyrin repeat"/>
    <property type="match status" value="1"/>
</dbReference>
<reference evidence="1" key="1">
    <citation type="submission" date="2018-10" db="EMBL/GenBank/DDBJ databases">
        <title>Hidden diversity of soil giant viruses.</title>
        <authorList>
            <person name="Schulz F."/>
            <person name="Alteio L."/>
            <person name="Goudeau D."/>
            <person name="Ryan E.M."/>
            <person name="Malmstrom R.R."/>
            <person name="Blanchard J."/>
            <person name="Woyke T."/>
        </authorList>
    </citation>
    <scope>NUCLEOTIDE SEQUENCE</scope>
    <source>
        <strain evidence="1">FNV1</strain>
    </source>
</reference>
<name>A0A3G4ZXF7_9VIRU</name>
<proteinExistence type="predicted"/>
<dbReference type="EMBL" id="MK072156">
    <property type="protein sequence ID" value="AYV79585.1"/>
    <property type="molecule type" value="Genomic_DNA"/>
</dbReference>
<dbReference type="InterPro" id="IPR036770">
    <property type="entry name" value="Ankyrin_rpt-contain_sf"/>
</dbReference>
<evidence type="ECO:0000313" key="1">
    <source>
        <dbReference type="EMBL" id="AYV79585.1"/>
    </source>
</evidence>
<dbReference type="InterPro" id="IPR002110">
    <property type="entry name" value="Ankyrin_rpt"/>
</dbReference>